<dbReference type="InterPro" id="IPR023214">
    <property type="entry name" value="HAD_sf"/>
</dbReference>
<name>A0A061SD53_9CHLO</name>
<proteinExistence type="predicted"/>
<dbReference type="InterPro" id="IPR036412">
    <property type="entry name" value="HAD-like_sf"/>
</dbReference>
<protein>
    <submittedName>
        <fullName evidence="1">Phospholysine phosphohistidine inorganic pyrophosphate phosphatase</fullName>
    </submittedName>
</protein>
<dbReference type="AlphaFoldDB" id="A0A061SD53"/>
<dbReference type="SUPFAM" id="SSF56784">
    <property type="entry name" value="HAD-like"/>
    <property type="match status" value="1"/>
</dbReference>
<gene>
    <name evidence="1" type="primary">LHPP</name>
    <name evidence="1" type="ORF">TSPGSL018_9786</name>
</gene>
<accession>A0A061SD53</accession>
<dbReference type="EMBL" id="GBEZ01004577">
    <property type="protein sequence ID" value="JAC80651.1"/>
    <property type="molecule type" value="Transcribed_RNA"/>
</dbReference>
<dbReference type="Gene3D" id="3.40.50.1000">
    <property type="entry name" value="HAD superfamily/HAD-like"/>
    <property type="match status" value="1"/>
</dbReference>
<evidence type="ECO:0000313" key="1">
    <source>
        <dbReference type="EMBL" id="JAC80651.1"/>
    </source>
</evidence>
<reference evidence="1" key="1">
    <citation type="submission" date="2014-05" db="EMBL/GenBank/DDBJ databases">
        <title>The transcriptome of the halophilic microalga Tetraselmis sp. GSL018 isolated from the Great Salt Lake, Utah.</title>
        <authorList>
            <person name="Jinkerson R.E."/>
            <person name="D'Adamo S."/>
            <person name="Posewitz M.C."/>
        </authorList>
    </citation>
    <scope>NUCLEOTIDE SEQUENCE</scope>
    <source>
        <strain evidence="1">GSL018</strain>
    </source>
</reference>
<dbReference type="Pfam" id="PF13242">
    <property type="entry name" value="Hydrolase_like"/>
    <property type="match status" value="1"/>
</dbReference>
<organism evidence="1">
    <name type="scientific">Tetraselmis sp. GSL018</name>
    <dbReference type="NCBI Taxonomy" id="582737"/>
    <lineage>
        <taxon>Eukaryota</taxon>
        <taxon>Viridiplantae</taxon>
        <taxon>Chlorophyta</taxon>
        <taxon>core chlorophytes</taxon>
        <taxon>Chlorodendrophyceae</taxon>
        <taxon>Chlorodendrales</taxon>
        <taxon>Chlorodendraceae</taxon>
        <taxon>Tetraselmis</taxon>
    </lineage>
</organism>
<sequence>MIGDDVESDVGGAQAAGIKGVLVKTGKYLKADVERSKVSPEATLYSIASFPEWLQLEDFA</sequence>